<feature type="non-terminal residue" evidence="2">
    <location>
        <position position="1"/>
    </location>
</feature>
<evidence type="ECO:0000313" key="3">
    <source>
        <dbReference type="Proteomes" id="UP001164746"/>
    </source>
</evidence>
<evidence type="ECO:0000256" key="1">
    <source>
        <dbReference type="SAM" id="MobiDB-lite"/>
    </source>
</evidence>
<organism evidence="2 3">
    <name type="scientific">Mya arenaria</name>
    <name type="common">Soft-shell clam</name>
    <dbReference type="NCBI Taxonomy" id="6604"/>
    <lineage>
        <taxon>Eukaryota</taxon>
        <taxon>Metazoa</taxon>
        <taxon>Spiralia</taxon>
        <taxon>Lophotrochozoa</taxon>
        <taxon>Mollusca</taxon>
        <taxon>Bivalvia</taxon>
        <taxon>Autobranchia</taxon>
        <taxon>Heteroconchia</taxon>
        <taxon>Euheterodonta</taxon>
        <taxon>Imparidentia</taxon>
        <taxon>Neoheterodontei</taxon>
        <taxon>Myida</taxon>
        <taxon>Myoidea</taxon>
        <taxon>Myidae</taxon>
        <taxon>Mya</taxon>
    </lineage>
</organism>
<evidence type="ECO:0000313" key="2">
    <source>
        <dbReference type="EMBL" id="WAQ93426.1"/>
    </source>
</evidence>
<keyword evidence="3" id="KW-1185">Reference proteome</keyword>
<sequence>ILQGNRHQGQAYTEDKEDCQVNRNPPKKDHLANGRSHYKWYEVDNATQFHEEHRAVDNLEIEEANEREDTNENQIQVDETVDEICPPELQELSTCSSELDTCQSLGECGEHLQEVKRVHVHGQMFYSDSYTRIEKRKCSIVLFDYENNRCVGTVEKFYLNQRSGICYAKLHELKVVGLLVPSISHIVRVERTGTFNIVPVDNIVENVLFFLCDPTKMPKTCSSSHCRKQNIRYHAILPEHSLVTIEAAQLPNT</sequence>
<feature type="region of interest" description="Disordered" evidence="1">
    <location>
        <begin position="1"/>
        <end position="34"/>
    </location>
</feature>
<reference evidence="2" key="1">
    <citation type="submission" date="2022-11" db="EMBL/GenBank/DDBJ databases">
        <title>Centuries of genome instability and evolution in soft-shell clam transmissible cancer (bioRxiv).</title>
        <authorList>
            <person name="Hart S.F.M."/>
            <person name="Yonemitsu M.A."/>
            <person name="Giersch R.M."/>
            <person name="Beal B.F."/>
            <person name="Arriagada G."/>
            <person name="Davis B.W."/>
            <person name="Ostrander E.A."/>
            <person name="Goff S.P."/>
            <person name="Metzger M.J."/>
        </authorList>
    </citation>
    <scope>NUCLEOTIDE SEQUENCE</scope>
    <source>
        <strain evidence="2">MELC-2E11</strain>
        <tissue evidence="2">Siphon/mantle</tissue>
    </source>
</reference>
<protein>
    <submittedName>
        <fullName evidence="2">Uncharacterized protein</fullName>
    </submittedName>
</protein>
<proteinExistence type="predicted"/>
<feature type="compositionally biased region" description="Polar residues" evidence="1">
    <location>
        <begin position="1"/>
        <end position="11"/>
    </location>
</feature>
<name>A0ABY7D9Y3_MYAAR</name>
<gene>
    <name evidence="2" type="ORF">MAR_005897</name>
</gene>
<dbReference type="EMBL" id="CP111012">
    <property type="protein sequence ID" value="WAQ93426.1"/>
    <property type="molecule type" value="Genomic_DNA"/>
</dbReference>
<dbReference type="Proteomes" id="UP001164746">
    <property type="component" value="Chromosome 1"/>
</dbReference>
<accession>A0ABY7D9Y3</accession>